<organism evidence="2 3">
    <name type="scientific">Niallia circulans</name>
    <name type="common">Bacillus circulans</name>
    <dbReference type="NCBI Taxonomy" id="1397"/>
    <lineage>
        <taxon>Bacteria</taxon>
        <taxon>Bacillati</taxon>
        <taxon>Bacillota</taxon>
        <taxon>Bacilli</taxon>
        <taxon>Bacillales</taxon>
        <taxon>Bacillaceae</taxon>
        <taxon>Niallia</taxon>
    </lineage>
</organism>
<proteinExistence type="predicted"/>
<name>A0A0J1IJ69_NIACI</name>
<dbReference type="PANTHER" id="PTHR45947">
    <property type="entry name" value="SULFOQUINOVOSYL TRANSFERASE SQD2"/>
    <property type="match status" value="1"/>
</dbReference>
<reference evidence="2 3" key="1">
    <citation type="submission" date="2015-05" db="EMBL/GenBank/DDBJ databases">
        <title>Whole genome sequence and identification of bacterial endophytes from Costus igneus.</title>
        <authorList>
            <person name="Lee Y.P."/>
            <person name="Gan H.M."/>
            <person name="Eng W."/>
            <person name="Wheatley M.S."/>
            <person name="Caraballo A."/>
            <person name="Polter S."/>
            <person name="Savka M.A."/>
            <person name="Hudson A.O."/>
        </authorList>
    </citation>
    <scope>NUCLEOTIDE SEQUENCE [LARGE SCALE GENOMIC DNA]</scope>
    <source>
        <strain evidence="2 3">RIT379</strain>
    </source>
</reference>
<dbReference type="PANTHER" id="PTHR45947:SF3">
    <property type="entry name" value="SULFOQUINOVOSYL TRANSFERASE SQD2"/>
    <property type="match status" value="1"/>
</dbReference>
<dbReference type="SUPFAM" id="SSF53756">
    <property type="entry name" value="UDP-Glycosyltransferase/glycogen phosphorylase"/>
    <property type="match status" value="1"/>
</dbReference>
<evidence type="ECO:0000259" key="1">
    <source>
        <dbReference type="Pfam" id="PF00534"/>
    </source>
</evidence>
<dbReference type="Pfam" id="PF00534">
    <property type="entry name" value="Glycos_transf_1"/>
    <property type="match status" value="1"/>
</dbReference>
<keyword evidence="3" id="KW-1185">Reference proteome</keyword>
<dbReference type="PATRIC" id="fig|1397.4.peg.695"/>
<sequence>MREFKVAIVGQIARWKGQDVFIKAAKLLHPKYPEIKFLIIGDVLFAKEEELQYKNHLIELAKDCNYIQFLGHRENVLELLKDIDILVHASTRAEPFGRVIIEGMASRKPVIAAGIGGPLEIIEDGVTGILYQPGNVEELASKLDRLIKDEELYQFISNKGYETYQQKFNVLNTVSKVEEFIELVSNK</sequence>
<dbReference type="EMBL" id="LDPH01000011">
    <property type="protein sequence ID" value="KLV25983.1"/>
    <property type="molecule type" value="Genomic_DNA"/>
</dbReference>
<feature type="domain" description="Glycosyl transferase family 1" evidence="1">
    <location>
        <begin position="3"/>
        <end position="162"/>
    </location>
</feature>
<dbReference type="InterPro" id="IPR050194">
    <property type="entry name" value="Glycosyltransferase_grp1"/>
</dbReference>
<comment type="caution">
    <text evidence="2">The sequence shown here is derived from an EMBL/GenBank/DDBJ whole genome shotgun (WGS) entry which is preliminary data.</text>
</comment>
<dbReference type="Proteomes" id="UP000036045">
    <property type="component" value="Unassembled WGS sequence"/>
</dbReference>
<protein>
    <recommendedName>
        <fullName evidence="1">Glycosyl transferase family 1 domain-containing protein</fullName>
    </recommendedName>
</protein>
<evidence type="ECO:0000313" key="2">
    <source>
        <dbReference type="EMBL" id="KLV25983.1"/>
    </source>
</evidence>
<evidence type="ECO:0000313" key="3">
    <source>
        <dbReference type="Proteomes" id="UP000036045"/>
    </source>
</evidence>
<accession>A0A0J1IJ69</accession>
<gene>
    <name evidence="2" type="ORF">ABW02_12910</name>
</gene>
<dbReference type="AlphaFoldDB" id="A0A0J1IJ69"/>
<dbReference type="OrthoDB" id="9806653at2"/>
<dbReference type="Gene3D" id="3.40.50.2000">
    <property type="entry name" value="Glycogen Phosphorylase B"/>
    <property type="match status" value="2"/>
</dbReference>
<dbReference type="RefSeq" id="WP_047942578.1">
    <property type="nucleotide sequence ID" value="NZ_JBANBP010000259.1"/>
</dbReference>
<dbReference type="GO" id="GO:0016757">
    <property type="term" value="F:glycosyltransferase activity"/>
    <property type="evidence" value="ECO:0007669"/>
    <property type="project" value="InterPro"/>
</dbReference>
<dbReference type="InterPro" id="IPR001296">
    <property type="entry name" value="Glyco_trans_1"/>
</dbReference>